<comment type="caution">
    <text evidence="1">The sequence shown here is derived from an EMBL/GenBank/DDBJ whole genome shotgun (WGS) entry which is preliminary data.</text>
</comment>
<proteinExistence type="predicted"/>
<sequence>MGKNFKVKTLFEGQFHERYQFSLDMKGNNYGGIFNDGEIQWFYPQPNMKLEDIHVEELESKVHSLMTTHLG</sequence>
<dbReference type="Pfam" id="PF17277">
    <property type="entry name" value="DUF5342"/>
    <property type="match status" value="1"/>
</dbReference>
<organism evidence="1 2">
    <name type="scientific">Metabacillus fastidiosus</name>
    <dbReference type="NCBI Taxonomy" id="1458"/>
    <lineage>
        <taxon>Bacteria</taxon>
        <taxon>Bacillati</taxon>
        <taxon>Bacillota</taxon>
        <taxon>Bacilli</taxon>
        <taxon>Bacillales</taxon>
        <taxon>Bacillaceae</taxon>
        <taxon>Metabacillus</taxon>
    </lineage>
</organism>
<evidence type="ECO:0000313" key="1">
    <source>
        <dbReference type="EMBL" id="MED4402436.1"/>
    </source>
</evidence>
<protein>
    <submittedName>
        <fullName evidence="1">DUF5342 family protein</fullName>
    </submittedName>
</protein>
<evidence type="ECO:0000313" key="2">
    <source>
        <dbReference type="Proteomes" id="UP001342826"/>
    </source>
</evidence>
<reference evidence="1 2" key="1">
    <citation type="submission" date="2023-03" db="EMBL/GenBank/DDBJ databases">
        <title>Bacillus Genome Sequencing.</title>
        <authorList>
            <person name="Dunlap C."/>
        </authorList>
    </citation>
    <scope>NUCLEOTIDE SEQUENCE [LARGE SCALE GENOMIC DNA]</scope>
    <source>
        <strain evidence="1 2">NRS-1717</strain>
    </source>
</reference>
<accession>A0ABU6NZI2</accession>
<dbReference type="GeneID" id="301141079"/>
<dbReference type="RefSeq" id="WP_066229230.1">
    <property type="nucleotide sequence ID" value="NZ_JARTFQ010000005.1"/>
</dbReference>
<name>A0ABU6NZI2_9BACI</name>
<dbReference type="Proteomes" id="UP001342826">
    <property type="component" value="Unassembled WGS sequence"/>
</dbReference>
<gene>
    <name evidence="1" type="ORF">P9271_14035</name>
</gene>
<dbReference type="EMBL" id="JARTFS010000011">
    <property type="protein sequence ID" value="MED4402436.1"/>
    <property type="molecule type" value="Genomic_DNA"/>
</dbReference>
<keyword evidence="2" id="KW-1185">Reference proteome</keyword>
<dbReference type="InterPro" id="IPR017263">
    <property type="entry name" value="UCP037692"/>
</dbReference>